<organism evidence="1 2">
    <name type="scientific">Panagrolaimus sp. JU765</name>
    <dbReference type="NCBI Taxonomy" id="591449"/>
    <lineage>
        <taxon>Eukaryota</taxon>
        <taxon>Metazoa</taxon>
        <taxon>Ecdysozoa</taxon>
        <taxon>Nematoda</taxon>
        <taxon>Chromadorea</taxon>
        <taxon>Rhabditida</taxon>
        <taxon>Tylenchina</taxon>
        <taxon>Panagrolaimomorpha</taxon>
        <taxon>Panagrolaimoidea</taxon>
        <taxon>Panagrolaimidae</taxon>
        <taxon>Panagrolaimus</taxon>
    </lineage>
</organism>
<accession>A0AC34PY24</accession>
<proteinExistence type="predicted"/>
<sequence length="762" mass="84307">MFPFAMQADTSMFSFSSSTSPYDEAVEKATSETQVSENWGLMMSISDSVSSEGAKGCKNVLLSIKKRLNNRDPHVIIFALSLLDCLWNNTGAEFRRAISSREFVPELSDKANYSVRAVAVKVREIVKKWAENECVKDASLSLISTLHKELSSDGFIMDSPKPKTVQISNDPNVVSSAEEEAALAKAIEASLRDAEQQKAKKQQTQKVSSAYPSLTTQALAKSGNGQKSYREVRALYDFEDVEENELPFKTGDIITVLEDSDPNWWKGQSHRGVGLFPSSFVTAKLETTPIQNKKEEPKTVEKLPVKIDQQILTRCIQLLDECDPAGERPDPPELAIYEEQAYQQGPLINKKLAAIDKQANMLANLDMAVRDVLASYDNALKEQAQTQQPPMQMNFPPIKSGVFPTMPGGPMALLQQYQMAQSQMNQMPNQYQPHMFANAPGMPPQQQQRQMATPSMIPQSMAPPSYGQPLNYPPQQQQPMYYSQQQQPLIQPQQFLQDNMQNGTSTPTQRKPMQTPQMMQQGSYSPSPAPVMPPQNVYQGHPTQIQTTMPVAPQPQQYAAPHPSVQTAPTQSVYSTISGSPLQHQQSVPPTPQHSDISLTHTSSVSVAPIPQQVQAPSTPVQQEQNTLPVAPIKQSVPPTLQQETVYLQQQQQPSMPTVAATVPIAPMPQQQPVQHESNQATVAPQRPALPVQPVEPQAEVHEEQLVSLDETAPSDPERPPAVDQQNLDPVPIMDPIPIAPQPSYENQHFIVPVQPQVQEPL</sequence>
<evidence type="ECO:0000313" key="1">
    <source>
        <dbReference type="Proteomes" id="UP000887576"/>
    </source>
</evidence>
<reference evidence="2" key="1">
    <citation type="submission" date="2022-11" db="UniProtKB">
        <authorList>
            <consortium name="WormBaseParasite"/>
        </authorList>
    </citation>
    <scope>IDENTIFICATION</scope>
</reference>
<evidence type="ECO:0000313" key="2">
    <source>
        <dbReference type="WBParaSite" id="JU765_v2.g11112.t2"/>
    </source>
</evidence>
<dbReference type="WBParaSite" id="JU765_v2.g11112.t2">
    <property type="protein sequence ID" value="JU765_v2.g11112.t2"/>
    <property type="gene ID" value="JU765_v2.g11112"/>
</dbReference>
<protein>
    <submittedName>
        <fullName evidence="2">Signal transducing adapter molecule 1</fullName>
    </submittedName>
</protein>
<dbReference type="Proteomes" id="UP000887576">
    <property type="component" value="Unplaced"/>
</dbReference>
<name>A0AC34PY24_9BILA</name>